<protein>
    <recommendedName>
        <fullName evidence="3">Antitoxin</fullName>
    </recommendedName>
</protein>
<evidence type="ECO:0000313" key="2">
    <source>
        <dbReference type="Proteomes" id="UP000604765"/>
    </source>
</evidence>
<accession>A0ABQ3W2B5</accession>
<organism evidence="1 2">
    <name type="scientific">Lentilactobacillus fungorum</name>
    <dbReference type="NCBI Taxonomy" id="2201250"/>
    <lineage>
        <taxon>Bacteria</taxon>
        <taxon>Bacillati</taxon>
        <taxon>Bacillota</taxon>
        <taxon>Bacilli</taxon>
        <taxon>Lactobacillales</taxon>
        <taxon>Lactobacillaceae</taxon>
        <taxon>Lentilactobacillus</taxon>
    </lineage>
</organism>
<dbReference type="NCBIfam" id="NF046040">
    <property type="entry name" value="RelB_antitoxin"/>
    <property type="match status" value="1"/>
</dbReference>
<comment type="caution">
    <text evidence="1">The sequence shown here is derived from an EMBL/GenBank/DDBJ whole genome shotgun (WGS) entry which is preliminary data.</text>
</comment>
<proteinExistence type="predicted"/>
<dbReference type="Pfam" id="PF19807">
    <property type="entry name" value="DUF6290"/>
    <property type="match status" value="1"/>
</dbReference>
<evidence type="ECO:0008006" key="3">
    <source>
        <dbReference type="Google" id="ProtNLM"/>
    </source>
</evidence>
<gene>
    <name evidence="1" type="ORF">YK48G_17240</name>
</gene>
<dbReference type="Proteomes" id="UP000604765">
    <property type="component" value="Unassembled WGS sequence"/>
</dbReference>
<reference evidence="1 2" key="1">
    <citation type="journal article" date="2021" name="Int. J. Syst. Evol. Microbiol.">
        <title>Lentilactobacillus fungorum sp. nov., isolated from spent mushroom substrates.</title>
        <authorList>
            <person name="Tohno M."/>
            <person name="Tanizawa Y."/>
            <person name="Kojima Y."/>
            <person name="Sakamoto M."/>
            <person name="Ohkuma M."/>
            <person name="Kobayashi H."/>
        </authorList>
    </citation>
    <scope>NUCLEOTIDE SEQUENCE [LARGE SCALE GENOMIC DNA]</scope>
    <source>
        <strain evidence="1 2">YK48G</strain>
    </source>
</reference>
<dbReference type="InterPro" id="IPR046257">
    <property type="entry name" value="DUF6290"/>
</dbReference>
<evidence type="ECO:0000313" key="1">
    <source>
        <dbReference type="EMBL" id="GHP14299.1"/>
    </source>
</evidence>
<name>A0ABQ3W2B5_9LACO</name>
<sequence>MAMITIRVSDHEKEWLKYMADFYGLSLSDLVKKYSMEQLEDEYDKQMADIAHKRFEESGEKTYSMDEILKEFGGLDK</sequence>
<dbReference type="EMBL" id="BNJR01000015">
    <property type="protein sequence ID" value="GHP14299.1"/>
    <property type="molecule type" value="Genomic_DNA"/>
</dbReference>
<keyword evidence="2" id="KW-1185">Reference proteome</keyword>
<dbReference type="RefSeq" id="WP_203630316.1">
    <property type="nucleotide sequence ID" value="NZ_BNJR01000015.1"/>
</dbReference>